<sequence length="141" mass="16205">MLKTILSISGKSGLYKLISRGKNMLVVESISTDKKRFPAYTHEKITSLADIAIYIEDGEVPLKEVLTSIQEKENGVTIPFDIKKATPDELCAYMREVLPNFDKERVRITDIKKLFSWYNILITNDITDFKTEETDQEKKNV</sequence>
<dbReference type="Pfam" id="PF18347">
    <property type="entry name" value="DUF5606"/>
    <property type="match status" value="1"/>
</dbReference>
<dbReference type="Gene3D" id="1.10.10.1650">
    <property type="match status" value="1"/>
</dbReference>
<dbReference type="Gene3D" id="2.30.30.730">
    <property type="match status" value="1"/>
</dbReference>
<comment type="caution">
    <text evidence="4">The sequence shown here is derived from an EMBL/GenBank/DDBJ whole genome shotgun (WGS) entry which is preliminary data.</text>
</comment>
<dbReference type="InterPro" id="IPR049281">
    <property type="entry name" value="BVU_3817-like_C_sf"/>
</dbReference>
<evidence type="ECO:0000313" key="3">
    <source>
        <dbReference type="EMBL" id="KAA6346039.1"/>
    </source>
</evidence>
<evidence type="ECO:0000259" key="2">
    <source>
        <dbReference type="Pfam" id="PF21186"/>
    </source>
</evidence>
<organism evidence="4">
    <name type="scientific">termite gut metagenome</name>
    <dbReference type="NCBI Taxonomy" id="433724"/>
    <lineage>
        <taxon>unclassified sequences</taxon>
        <taxon>metagenomes</taxon>
        <taxon>organismal metagenomes</taxon>
    </lineage>
</organism>
<feature type="domain" description="DUF5606" evidence="1">
    <location>
        <begin position="2"/>
        <end position="48"/>
    </location>
</feature>
<dbReference type="EMBL" id="SNRY01000145">
    <property type="protein sequence ID" value="KAA6346059.1"/>
    <property type="molecule type" value="Genomic_DNA"/>
</dbReference>
<feature type="domain" description="DUF6852" evidence="2">
    <location>
        <begin position="51"/>
        <end position="121"/>
    </location>
</feature>
<protein>
    <submittedName>
        <fullName evidence="4">Uncharacterized protein</fullName>
    </submittedName>
</protein>
<gene>
    <name evidence="3" type="ORF">EZS27_006409</name>
    <name evidence="4" type="ORF">EZS27_006429</name>
</gene>
<dbReference type="AlphaFoldDB" id="A0A5J4SIT4"/>
<evidence type="ECO:0000313" key="4">
    <source>
        <dbReference type="EMBL" id="KAA6346059.1"/>
    </source>
</evidence>
<dbReference type="InterPro" id="IPR049282">
    <property type="entry name" value="BVU_3817_N_sf"/>
</dbReference>
<dbReference type="InterPro" id="IPR041218">
    <property type="entry name" value="DUF5606"/>
</dbReference>
<dbReference type="Pfam" id="PF21186">
    <property type="entry name" value="DUF6852"/>
    <property type="match status" value="1"/>
</dbReference>
<proteinExistence type="predicted"/>
<accession>A0A5J4SIT4</accession>
<dbReference type="InterPro" id="IPR049280">
    <property type="entry name" value="DUF6852"/>
</dbReference>
<evidence type="ECO:0000259" key="1">
    <source>
        <dbReference type="Pfam" id="PF18347"/>
    </source>
</evidence>
<reference evidence="4" key="1">
    <citation type="submission" date="2019-03" db="EMBL/GenBank/DDBJ databases">
        <title>Single cell metagenomics reveals metabolic interactions within the superorganism composed of flagellate Streblomastix strix and complex community of Bacteroidetes bacteria on its surface.</title>
        <authorList>
            <person name="Treitli S.C."/>
            <person name="Kolisko M."/>
            <person name="Husnik F."/>
            <person name="Keeling P."/>
            <person name="Hampl V."/>
        </authorList>
    </citation>
    <scope>NUCLEOTIDE SEQUENCE</scope>
    <source>
        <strain evidence="4">STM</strain>
    </source>
</reference>
<name>A0A5J4SIT4_9ZZZZ</name>
<dbReference type="EMBL" id="SNRY01000145">
    <property type="protein sequence ID" value="KAA6346039.1"/>
    <property type="molecule type" value="Genomic_DNA"/>
</dbReference>